<dbReference type="EMBL" id="CP108110">
    <property type="protein sequence ID" value="WUQ83263.1"/>
    <property type="molecule type" value="Genomic_DNA"/>
</dbReference>
<evidence type="ECO:0000313" key="2">
    <source>
        <dbReference type="EMBL" id="WUQ83263.1"/>
    </source>
</evidence>
<dbReference type="InterPro" id="IPR036388">
    <property type="entry name" value="WH-like_DNA-bd_sf"/>
</dbReference>
<reference evidence="2" key="1">
    <citation type="submission" date="2022-10" db="EMBL/GenBank/DDBJ databases">
        <title>The complete genomes of actinobacterial strains from the NBC collection.</title>
        <authorList>
            <person name="Joergensen T.S."/>
            <person name="Alvarez Arevalo M."/>
            <person name="Sterndorff E.B."/>
            <person name="Faurdal D."/>
            <person name="Vuksanovic O."/>
            <person name="Mourched A.-S."/>
            <person name="Charusanti P."/>
            <person name="Shaw S."/>
            <person name="Blin K."/>
            <person name="Weber T."/>
        </authorList>
    </citation>
    <scope>NUCLEOTIDE SEQUENCE</scope>
    <source>
        <strain evidence="2">NBC_00222</strain>
    </source>
</reference>
<dbReference type="InterPro" id="IPR011991">
    <property type="entry name" value="ArsR-like_HTH"/>
</dbReference>
<dbReference type="InterPro" id="IPR001845">
    <property type="entry name" value="HTH_ArsR_DNA-bd_dom"/>
</dbReference>
<dbReference type="SUPFAM" id="SSF46785">
    <property type="entry name" value="Winged helix' DNA-binding domain"/>
    <property type="match status" value="1"/>
</dbReference>
<dbReference type="Gene3D" id="1.10.10.10">
    <property type="entry name" value="Winged helix-like DNA-binding domain superfamily/Winged helix DNA-binding domain"/>
    <property type="match status" value="1"/>
</dbReference>
<accession>A0ABZ1TWD3</accession>
<sequence length="342" mass="37211">MLRIHFTHDDLTRVRIARAPDPLAETVLSLSLVQARDIGGVALEGWRSMTRRRLRPELRVLFELATSAGATEAPEAFLHAGTGSLADSLEQTWSLPPQLWAADLCALEYLRPTAPRWVRELHRGDREWRGLVQRRLREYHAFAVAPYWPQLLAATHTERTGRALAAADTGLDGLLGSLHPDVRWESPVLSLPCPVDADLSLRGTGILLVPTFFWPEPLALTDNRGPEYPVVLHYPLARDLATYRTVWAAAASAETDGALVALLGATRARTLRAVADPAGTAELARRIGTSAATASHHATVLRSAGLLTTERSGPGVRHTLTPLGQALLEDRPVPPTPTGRAT</sequence>
<name>A0ABZ1TWD3_9ACTN</name>
<organism evidence="2 3">
    <name type="scientific">Kitasatospora purpeofusca</name>
    <dbReference type="NCBI Taxonomy" id="67352"/>
    <lineage>
        <taxon>Bacteria</taxon>
        <taxon>Bacillati</taxon>
        <taxon>Actinomycetota</taxon>
        <taxon>Actinomycetes</taxon>
        <taxon>Kitasatosporales</taxon>
        <taxon>Streptomycetaceae</taxon>
        <taxon>Kitasatospora</taxon>
    </lineage>
</organism>
<dbReference type="SMART" id="SM00418">
    <property type="entry name" value="HTH_ARSR"/>
    <property type="match status" value="1"/>
</dbReference>
<dbReference type="RefSeq" id="WP_328954296.1">
    <property type="nucleotide sequence ID" value="NZ_CP108110.1"/>
</dbReference>
<evidence type="ECO:0000313" key="3">
    <source>
        <dbReference type="Proteomes" id="UP001432222"/>
    </source>
</evidence>
<keyword evidence="3" id="KW-1185">Reference proteome</keyword>
<evidence type="ECO:0000259" key="1">
    <source>
        <dbReference type="SMART" id="SM00418"/>
    </source>
</evidence>
<dbReference type="Proteomes" id="UP001432222">
    <property type="component" value="Chromosome"/>
</dbReference>
<protein>
    <submittedName>
        <fullName evidence="2">Winged helix-turn-helix domain-containing protein</fullName>
    </submittedName>
</protein>
<dbReference type="InterPro" id="IPR036390">
    <property type="entry name" value="WH_DNA-bd_sf"/>
</dbReference>
<proteinExistence type="predicted"/>
<gene>
    <name evidence="2" type="ORF">OHA16_09910</name>
</gene>
<feature type="domain" description="HTH arsR-type" evidence="1">
    <location>
        <begin position="257"/>
        <end position="329"/>
    </location>
</feature>
<dbReference type="CDD" id="cd00090">
    <property type="entry name" value="HTH_ARSR"/>
    <property type="match status" value="1"/>
</dbReference>